<evidence type="ECO:0000313" key="5">
    <source>
        <dbReference type="EMBL" id="JAG62783.1"/>
    </source>
</evidence>
<dbReference type="PROSITE" id="PS50102">
    <property type="entry name" value="RRM"/>
    <property type="match status" value="1"/>
</dbReference>
<feature type="region of interest" description="Disordered" evidence="3">
    <location>
        <begin position="1"/>
        <end position="74"/>
    </location>
</feature>
<evidence type="ECO:0000259" key="4">
    <source>
        <dbReference type="PROSITE" id="PS50102"/>
    </source>
</evidence>
<dbReference type="InterPro" id="IPR035979">
    <property type="entry name" value="RBD_domain_sf"/>
</dbReference>
<sequence>DKNRPPRDATPRSLTDPSSRKRRKTGSKWTTSSCESDDDHKNQPDDTSRSSSSRSTTSILKSAYRGNSSSRGLERRSLRSVVRLPTVRRRPCFKFSGSSRLLVSGLSNGTTDEDVATIFSVYGKHQFVRVHFDRHGICSGSAEVRLQNEFLARRAEIELNSKYIHRGRRICVRRISRIPELIPWKRP</sequence>
<name>A0A0K8TB56_LYGHE</name>
<feature type="compositionally biased region" description="Basic and acidic residues" evidence="3">
    <location>
        <begin position="1"/>
        <end position="10"/>
    </location>
</feature>
<dbReference type="CDD" id="cd00590">
    <property type="entry name" value="RRM_SF"/>
    <property type="match status" value="1"/>
</dbReference>
<accession>A0A0K8TB56</accession>
<dbReference type="GO" id="GO:0003723">
    <property type="term" value="F:RNA binding"/>
    <property type="evidence" value="ECO:0007669"/>
    <property type="project" value="UniProtKB-UniRule"/>
</dbReference>
<reference evidence="5" key="1">
    <citation type="submission" date="2014-09" db="EMBL/GenBank/DDBJ databases">
        <authorList>
            <person name="Magalhaes I.L.F."/>
            <person name="Oliveira U."/>
            <person name="Santos F.R."/>
            <person name="Vidigal T.H.D.A."/>
            <person name="Brescovit A.D."/>
            <person name="Santos A.J."/>
        </authorList>
    </citation>
    <scope>NUCLEOTIDE SEQUENCE</scope>
</reference>
<keyword evidence="1 2" id="KW-0694">RNA-binding</keyword>
<dbReference type="Pfam" id="PF00076">
    <property type="entry name" value="RRM_1"/>
    <property type="match status" value="1"/>
</dbReference>
<dbReference type="InterPro" id="IPR000504">
    <property type="entry name" value="RRM_dom"/>
</dbReference>
<feature type="compositionally biased region" description="Basic and acidic residues" evidence="3">
    <location>
        <begin position="38"/>
        <end position="48"/>
    </location>
</feature>
<organism evidence="5">
    <name type="scientific">Lygus hesperus</name>
    <name type="common">Western plant bug</name>
    <dbReference type="NCBI Taxonomy" id="30085"/>
    <lineage>
        <taxon>Eukaryota</taxon>
        <taxon>Metazoa</taxon>
        <taxon>Ecdysozoa</taxon>
        <taxon>Arthropoda</taxon>
        <taxon>Hexapoda</taxon>
        <taxon>Insecta</taxon>
        <taxon>Pterygota</taxon>
        <taxon>Neoptera</taxon>
        <taxon>Paraneoptera</taxon>
        <taxon>Hemiptera</taxon>
        <taxon>Heteroptera</taxon>
        <taxon>Panheteroptera</taxon>
        <taxon>Cimicomorpha</taxon>
        <taxon>Miridae</taxon>
        <taxon>Mirini</taxon>
        <taxon>Lygus</taxon>
    </lineage>
</organism>
<dbReference type="SUPFAM" id="SSF54928">
    <property type="entry name" value="RNA-binding domain, RBD"/>
    <property type="match status" value="1"/>
</dbReference>
<dbReference type="InterPro" id="IPR012677">
    <property type="entry name" value="Nucleotide-bd_a/b_plait_sf"/>
</dbReference>
<dbReference type="AlphaFoldDB" id="A0A0K8TB56"/>
<protein>
    <recommendedName>
        <fullName evidence="4">RRM domain-containing protein</fullName>
    </recommendedName>
</protein>
<evidence type="ECO:0000256" key="2">
    <source>
        <dbReference type="PROSITE-ProRule" id="PRU00176"/>
    </source>
</evidence>
<dbReference type="SMART" id="SM00360">
    <property type="entry name" value="RRM"/>
    <property type="match status" value="1"/>
</dbReference>
<evidence type="ECO:0000256" key="1">
    <source>
        <dbReference type="ARBA" id="ARBA00022884"/>
    </source>
</evidence>
<feature type="compositionally biased region" description="Low complexity" evidence="3">
    <location>
        <begin position="49"/>
        <end position="58"/>
    </location>
</feature>
<dbReference type="EMBL" id="GBRD01003038">
    <property type="protein sequence ID" value="JAG62783.1"/>
    <property type="molecule type" value="Transcribed_RNA"/>
</dbReference>
<feature type="non-terminal residue" evidence="5">
    <location>
        <position position="187"/>
    </location>
</feature>
<dbReference type="Gene3D" id="3.30.70.330">
    <property type="match status" value="1"/>
</dbReference>
<evidence type="ECO:0000256" key="3">
    <source>
        <dbReference type="SAM" id="MobiDB-lite"/>
    </source>
</evidence>
<feature type="domain" description="RRM" evidence="4">
    <location>
        <begin position="99"/>
        <end position="177"/>
    </location>
</feature>
<feature type="non-terminal residue" evidence="5">
    <location>
        <position position="1"/>
    </location>
</feature>
<proteinExistence type="predicted"/>